<keyword evidence="5 7" id="KW-1133">Transmembrane helix</keyword>
<proteinExistence type="predicted"/>
<sequence length="599" mass="67925">MTEKYSKKRVYKLIKRLCTFDSKTFGISVLGAVITAIPWYVTVLLNGILMRTVTDNVYRGISTWKFIIQIIIALILLRIPNIFGYRLNAWGSISLVSKLQEKIIQKWIGKDENKLNNISTGDLLSRIIKDCGDILGDFYFQGLGLKIIEPLITGVLGLITIFLIDFRLVIFSLIIGLCSAAVSSFFSGSIQNLQTDAMKVHSNTTQKFTDIIKGIATIKTYGSEEKMISDLNSQCISAAKIGLKAETKNQLAIFFSSLFEMISIVGYILIGLYLSQKKYVYFPDVMIAIPIQSLVSNMLKMIGEFWNYLVSVSVSAERIFEVIDLEQEDDRAEREGITEDNIDYTNNVMVELKDVNYKFSRSQFILKDINLKIMRNDLLTIVGDSGSGKTTLIKIILGVLVPQSGNIFMKGQNFYDTSLFSWRSNISYVQQETPLFDRTIGENIALGALGRRKKPSFEEVEKAAKLANAHDFIMKFPKQYDTPVGELGSNLSFGQRQRIVIARALVSNSDIIIFDEPTSSLDYEGEKQFYLTIEKLKKIRTVIISTHRIIPNSYSKIIVLYNGEIVERGTHESLMIDKGRYYELFYSQFNGKYNTKFNS</sequence>
<evidence type="ECO:0000313" key="11">
    <source>
        <dbReference type="Proteomes" id="UP000287969"/>
    </source>
</evidence>
<dbReference type="PANTHER" id="PTHR43394">
    <property type="entry name" value="ATP-DEPENDENT PERMEASE MDL1, MITOCHONDRIAL"/>
    <property type="match status" value="1"/>
</dbReference>
<keyword evidence="11" id="KW-1185">Reference proteome</keyword>
<reference evidence="11" key="1">
    <citation type="submission" date="2019-01" db="EMBL/GenBank/DDBJ databases">
        <title>Draft genomes of a novel of Sporanaerobacter strains.</title>
        <authorList>
            <person name="Ma S."/>
        </authorList>
    </citation>
    <scope>NUCLEOTIDE SEQUENCE [LARGE SCALE GENOMIC DNA]</scope>
    <source>
        <strain evidence="11">NJN-17</strain>
    </source>
</reference>
<evidence type="ECO:0000313" key="10">
    <source>
        <dbReference type="EMBL" id="QAT62880.1"/>
    </source>
</evidence>
<dbReference type="InterPro" id="IPR011527">
    <property type="entry name" value="ABC1_TM_dom"/>
</dbReference>
<dbReference type="GO" id="GO:0005524">
    <property type="term" value="F:ATP binding"/>
    <property type="evidence" value="ECO:0007669"/>
    <property type="project" value="UniProtKB-KW"/>
</dbReference>
<dbReference type="Gene3D" id="3.40.50.300">
    <property type="entry name" value="P-loop containing nucleotide triphosphate hydrolases"/>
    <property type="match status" value="1"/>
</dbReference>
<dbReference type="PROSITE" id="PS50929">
    <property type="entry name" value="ABC_TM1F"/>
    <property type="match status" value="1"/>
</dbReference>
<dbReference type="PROSITE" id="PS00211">
    <property type="entry name" value="ABC_TRANSPORTER_1"/>
    <property type="match status" value="1"/>
</dbReference>
<name>A0A410QFU4_9FIRM</name>
<dbReference type="EMBL" id="CP035282">
    <property type="protein sequence ID" value="QAT62880.1"/>
    <property type="molecule type" value="Genomic_DNA"/>
</dbReference>
<evidence type="ECO:0000256" key="7">
    <source>
        <dbReference type="SAM" id="Phobius"/>
    </source>
</evidence>
<feature type="transmembrane region" description="Helical" evidence="7">
    <location>
        <begin position="61"/>
        <end position="79"/>
    </location>
</feature>
<dbReference type="InterPro" id="IPR039421">
    <property type="entry name" value="Type_1_exporter"/>
</dbReference>
<dbReference type="OrthoDB" id="9770415at2"/>
<protein>
    <submittedName>
        <fullName evidence="10">ABC transporter ATP-binding protein</fullName>
    </submittedName>
</protein>
<dbReference type="SMART" id="SM00382">
    <property type="entry name" value="AAA"/>
    <property type="match status" value="1"/>
</dbReference>
<evidence type="ECO:0000259" key="8">
    <source>
        <dbReference type="PROSITE" id="PS50893"/>
    </source>
</evidence>
<dbReference type="PANTHER" id="PTHR43394:SF1">
    <property type="entry name" value="ATP-BINDING CASSETTE SUB-FAMILY B MEMBER 10, MITOCHONDRIAL"/>
    <property type="match status" value="1"/>
</dbReference>
<evidence type="ECO:0000256" key="4">
    <source>
        <dbReference type="ARBA" id="ARBA00022840"/>
    </source>
</evidence>
<keyword evidence="6 7" id="KW-0472">Membrane</keyword>
<dbReference type="Pfam" id="PF00005">
    <property type="entry name" value="ABC_tran"/>
    <property type="match status" value="1"/>
</dbReference>
<feature type="transmembrane region" description="Helical" evidence="7">
    <location>
        <begin position="251"/>
        <end position="274"/>
    </location>
</feature>
<evidence type="ECO:0000259" key="9">
    <source>
        <dbReference type="PROSITE" id="PS50929"/>
    </source>
</evidence>
<keyword evidence="2 7" id="KW-0812">Transmembrane</keyword>
<keyword evidence="3" id="KW-0547">Nucleotide-binding</keyword>
<dbReference type="InterPro" id="IPR036640">
    <property type="entry name" value="ABC1_TM_sf"/>
</dbReference>
<dbReference type="GO" id="GO:0015421">
    <property type="term" value="F:ABC-type oligopeptide transporter activity"/>
    <property type="evidence" value="ECO:0007669"/>
    <property type="project" value="TreeGrafter"/>
</dbReference>
<dbReference type="InterPro" id="IPR003593">
    <property type="entry name" value="AAA+_ATPase"/>
</dbReference>
<feature type="transmembrane region" description="Helical" evidence="7">
    <location>
        <begin position="20"/>
        <end position="41"/>
    </location>
</feature>
<dbReference type="KEGG" id="spoa:EQM13_15535"/>
<dbReference type="AlphaFoldDB" id="A0A410QFU4"/>
<evidence type="ECO:0000256" key="1">
    <source>
        <dbReference type="ARBA" id="ARBA00004651"/>
    </source>
</evidence>
<comment type="subcellular location">
    <subcellularLocation>
        <location evidence="1">Cell membrane</location>
        <topology evidence="1">Multi-pass membrane protein</topology>
    </subcellularLocation>
</comment>
<dbReference type="InterPro" id="IPR017871">
    <property type="entry name" value="ABC_transporter-like_CS"/>
</dbReference>
<accession>A0A410QFU4</accession>
<dbReference type="Gene3D" id="1.20.1560.10">
    <property type="entry name" value="ABC transporter type 1, transmembrane domain"/>
    <property type="match status" value="1"/>
</dbReference>
<evidence type="ECO:0000256" key="2">
    <source>
        <dbReference type="ARBA" id="ARBA00022692"/>
    </source>
</evidence>
<dbReference type="Pfam" id="PF00664">
    <property type="entry name" value="ABC_membrane"/>
    <property type="match status" value="1"/>
</dbReference>
<dbReference type="GO" id="GO:0016887">
    <property type="term" value="F:ATP hydrolysis activity"/>
    <property type="evidence" value="ECO:0007669"/>
    <property type="project" value="InterPro"/>
</dbReference>
<dbReference type="InterPro" id="IPR027417">
    <property type="entry name" value="P-loop_NTPase"/>
</dbReference>
<dbReference type="SUPFAM" id="SSF52540">
    <property type="entry name" value="P-loop containing nucleoside triphosphate hydrolases"/>
    <property type="match status" value="1"/>
</dbReference>
<feature type="transmembrane region" description="Helical" evidence="7">
    <location>
        <begin position="170"/>
        <end position="190"/>
    </location>
</feature>
<feature type="domain" description="ABC transmembrane type-1" evidence="9">
    <location>
        <begin position="30"/>
        <end position="311"/>
    </location>
</feature>
<dbReference type="Proteomes" id="UP000287969">
    <property type="component" value="Chromosome"/>
</dbReference>
<dbReference type="GO" id="GO:0005886">
    <property type="term" value="C:plasma membrane"/>
    <property type="evidence" value="ECO:0007669"/>
    <property type="project" value="UniProtKB-SubCell"/>
</dbReference>
<evidence type="ECO:0000256" key="3">
    <source>
        <dbReference type="ARBA" id="ARBA00022741"/>
    </source>
</evidence>
<keyword evidence="4 10" id="KW-0067">ATP-binding</keyword>
<feature type="transmembrane region" description="Helical" evidence="7">
    <location>
        <begin position="147"/>
        <end position="164"/>
    </location>
</feature>
<dbReference type="RefSeq" id="WP_114218763.1">
    <property type="nucleotide sequence ID" value="NZ_CP035282.1"/>
</dbReference>
<evidence type="ECO:0000256" key="6">
    <source>
        <dbReference type="ARBA" id="ARBA00023136"/>
    </source>
</evidence>
<dbReference type="InterPro" id="IPR003439">
    <property type="entry name" value="ABC_transporter-like_ATP-bd"/>
</dbReference>
<evidence type="ECO:0000256" key="5">
    <source>
        <dbReference type="ARBA" id="ARBA00022989"/>
    </source>
</evidence>
<dbReference type="SUPFAM" id="SSF90123">
    <property type="entry name" value="ABC transporter transmembrane region"/>
    <property type="match status" value="1"/>
</dbReference>
<gene>
    <name evidence="10" type="ORF">EQM13_15535</name>
</gene>
<feature type="domain" description="ABC transporter" evidence="8">
    <location>
        <begin position="350"/>
        <end position="587"/>
    </location>
</feature>
<dbReference type="PROSITE" id="PS50893">
    <property type="entry name" value="ABC_TRANSPORTER_2"/>
    <property type="match status" value="1"/>
</dbReference>
<organism evidence="10 11">
    <name type="scientific">Acidilutibacter cellobiosedens</name>
    <dbReference type="NCBI Taxonomy" id="2507161"/>
    <lineage>
        <taxon>Bacteria</taxon>
        <taxon>Bacillati</taxon>
        <taxon>Bacillota</taxon>
        <taxon>Tissierellia</taxon>
        <taxon>Tissierellales</taxon>
        <taxon>Acidilutibacteraceae</taxon>
        <taxon>Acidilutibacter</taxon>
    </lineage>
</organism>